<comment type="caution">
    <text evidence="1">The sequence shown here is derived from an EMBL/GenBank/DDBJ whole genome shotgun (WGS) entry which is preliminary data.</text>
</comment>
<dbReference type="GO" id="GO:0017168">
    <property type="term" value="F:5-oxoprolinase (ATP-hydrolyzing) activity"/>
    <property type="evidence" value="ECO:0007669"/>
    <property type="project" value="UniProtKB-EC"/>
</dbReference>
<dbReference type="GO" id="GO:0005975">
    <property type="term" value="P:carbohydrate metabolic process"/>
    <property type="evidence" value="ECO:0007669"/>
    <property type="project" value="InterPro"/>
</dbReference>
<proteinExistence type="predicted"/>
<dbReference type="Gene3D" id="3.20.20.370">
    <property type="entry name" value="Glycoside hydrolase/deacetylase"/>
    <property type="match status" value="1"/>
</dbReference>
<dbReference type="EC" id="3.5.2.9" evidence="1"/>
<name>A0A934MCF4_9HYPH</name>
<dbReference type="EMBL" id="JAEKJA010000003">
    <property type="protein sequence ID" value="MBJ3775212.1"/>
    <property type="molecule type" value="Genomic_DNA"/>
</dbReference>
<sequence>MRAPARRDRMTIINCDMGESFGLYRMGDDAALMPHISVANVACGFHASDFNHMRATCQLAKTHGVKVGAHPSLPDLQGFGRREMKIGRDELTNCIIYQVGALQGFLKAEGMEMSHIKPHGALYGMAARDEAVAHAVCDAAEIFGLPLMGMINSCHERIYTARGIPFIAEFYADLDYGDDGLVIITREHPELDPAAAAAVCVRAVTEGLTTTISGRDIPVRADAICVHSDTPNAAAIAAAVNDAVTPWLDAA</sequence>
<accession>A0A934MCF4</accession>
<dbReference type="SUPFAM" id="SSF88713">
    <property type="entry name" value="Glycoside hydrolase/deacetylase"/>
    <property type="match status" value="1"/>
</dbReference>
<evidence type="ECO:0000313" key="2">
    <source>
        <dbReference type="Proteomes" id="UP000609531"/>
    </source>
</evidence>
<keyword evidence="2" id="KW-1185">Reference proteome</keyword>
<evidence type="ECO:0000313" key="1">
    <source>
        <dbReference type="EMBL" id="MBJ3775212.1"/>
    </source>
</evidence>
<dbReference type="NCBIfam" id="NF003814">
    <property type="entry name" value="PRK05406.1-3"/>
    <property type="match status" value="1"/>
</dbReference>
<dbReference type="Pfam" id="PF03746">
    <property type="entry name" value="LamB_YcsF"/>
    <property type="match status" value="1"/>
</dbReference>
<organism evidence="1 2">
    <name type="scientific">Acuticoccus mangrovi</name>
    <dbReference type="NCBI Taxonomy" id="2796142"/>
    <lineage>
        <taxon>Bacteria</taxon>
        <taxon>Pseudomonadati</taxon>
        <taxon>Pseudomonadota</taxon>
        <taxon>Alphaproteobacteria</taxon>
        <taxon>Hyphomicrobiales</taxon>
        <taxon>Amorphaceae</taxon>
        <taxon>Acuticoccus</taxon>
    </lineage>
</organism>
<protein>
    <submittedName>
        <fullName evidence="1">5-oxoprolinase subunit PxpA</fullName>
        <ecNumber evidence="1">3.5.2.9</ecNumber>
    </submittedName>
</protein>
<dbReference type="NCBIfam" id="NF003816">
    <property type="entry name" value="PRK05406.1-5"/>
    <property type="match status" value="1"/>
</dbReference>
<dbReference type="AlphaFoldDB" id="A0A934MCF4"/>
<dbReference type="PANTHER" id="PTHR30292">
    <property type="entry name" value="UNCHARACTERIZED PROTEIN YBGL-RELATED"/>
    <property type="match status" value="1"/>
</dbReference>
<keyword evidence="1" id="KW-0378">Hydrolase</keyword>
<dbReference type="Proteomes" id="UP000609531">
    <property type="component" value="Unassembled WGS sequence"/>
</dbReference>
<dbReference type="InterPro" id="IPR005501">
    <property type="entry name" value="LamB/YcsF/PxpA-like"/>
</dbReference>
<reference evidence="1" key="1">
    <citation type="submission" date="2020-12" db="EMBL/GenBank/DDBJ databases">
        <title>Bacterial taxonomy.</title>
        <authorList>
            <person name="Pan X."/>
        </authorList>
    </citation>
    <scope>NUCLEOTIDE SEQUENCE</scope>
    <source>
        <strain evidence="1">B2012</strain>
    </source>
</reference>
<gene>
    <name evidence="1" type="primary">pxpA</name>
    <name evidence="1" type="ORF">JCR33_05900</name>
</gene>
<dbReference type="InterPro" id="IPR011330">
    <property type="entry name" value="Glyco_hydro/deAcase_b/a-brl"/>
</dbReference>
<dbReference type="PANTHER" id="PTHR30292:SF0">
    <property type="entry name" value="5-OXOPROLINASE SUBUNIT A"/>
    <property type="match status" value="1"/>
</dbReference>